<dbReference type="AlphaFoldDB" id="A0AAU8IKC6"/>
<gene>
    <name evidence="1" type="ORF">ABII15_01435</name>
</gene>
<organism evidence="1">
    <name type="scientific">Streptomyces tabacisoli</name>
    <dbReference type="NCBI Taxonomy" id="3156398"/>
    <lineage>
        <taxon>Bacteria</taxon>
        <taxon>Bacillati</taxon>
        <taxon>Actinomycetota</taxon>
        <taxon>Actinomycetes</taxon>
        <taxon>Kitasatosporales</taxon>
        <taxon>Streptomycetaceae</taxon>
        <taxon>Streptomyces</taxon>
    </lineage>
</organism>
<name>A0AAU8IKC6_9ACTN</name>
<reference evidence="1" key="1">
    <citation type="submission" date="2024-06" db="EMBL/GenBank/DDBJ databases">
        <title>Streptomyces sp. strain HUAS MG91 genome sequences.</title>
        <authorList>
            <person name="Mo P."/>
        </authorList>
    </citation>
    <scope>NUCLEOTIDE SEQUENCE</scope>
    <source>
        <strain evidence="1">HUAS MG91</strain>
    </source>
</reference>
<dbReference type="EMBL" id="CP159534">
    <property type="protein sequence ID" value="XCJ68696.1"/>
    <property type="molecule type" value="Genomic_DNA"/>
</dbReference>
<sequence>MASVTYTRTRIPERRRAVAAPARAAINRTDADTPVTGREWPDSAQVWSWSATAVMWGYGPSASDLL</sequence>
<proteinExistence type="predicted"/>
<dbReference type="RefSeq" id="WP_353940381.1">
    <property type="nucleotide sequence ID" value="NZ_CP159534.1"/>
</dbReference>
<evidence type="ECO:0000313" key="1">
    <source>
        <dbReference type="EMBL" id="XCJ68696.1"/>
    </source>
</evidence>
<accession>A0AAU8IKC6</accession>
<dbReference type="KEGG" id="stac:ABII15_01435"/>
<protein>
    <submittedName>
        <fullName evidence="1">Uncharacterized protein</fullName>
    </submittedName>
</protein>